<protein>
    <submittedName>
        <fullName evidence="3">Uncharacterized protein</fullName>
    </submittedName>
</protein>
<evidence type="ECO:0000313" key="6">
    <source>
        <dbReference type="Proteomes" id="UP000663829"/>
    </source>
</evidence>
<feature type="region of interest" description="Disordered" evidence="1">
    <location>
        <begin position="1"/>
        <end position="32"/>
    </location>
</feature>
<dbReference type="Proteomes" id="UP000677228">
    <property type="component" value="Unassembled WGS sequence"/>
</dbReference>
<name>A0A814TWZ1_9BILA</name>
<reference evidence="3" key="1">
    <citation type="submission" date="2021-02" db="EMBL/GenBank/DDBJ databases">
        <authorList>
            <person name="Nowell W R."/>
        </authorList>
    </citation>
    <scope>NUCLEOTIDE SEQUENCE</scope>
</reference>
<proteinExistence type="predicted"/>
<evidence type="ECO:0000313" key="2">
    <source>
        <dbReference type="EMBL" id="CAF0806642.1"/>
    </source>
</evidence>
<feature type="compositionally biased region" description="Low complexity" evidence="1">
    <location>
        <begin position="7"/>
        <end position="32"/>
    </location>
</feature>
<keyword evidence="6" id="KW-1185">Reference proteome</keyword>
<dbReference type="EMBL" id="CAJOBC010007387">
    <property type="protein sequence ID" value="CAF3930639.1"/>
    <property type="molecule type" value="Genomic_DNA"/>
</dbReference>
<evidence type="ECO:0000313" key="5">
    <source>
        <dbReference type="EMBL" id="CAF3930639.1"/>
    </source>
</evidence>
<evidence type="ECO:0000313" key="3">
    <source>
        <dbReference type="EMBL" id="CAF1167068.1"/>
    </source>
</evidence>
<comment type="caution">
    <text evidence="3">The sequence shown here is derived from an EMBL/GenBank/DDBJ whole genome shotgun (WGS) entry which is preliminary data.</text>
</comment>
<sequence>MARSKTSKTININTSTSPIISDSSPPTSMMSTSNTPLSLIDFNISRIKHGQQTDSFIQARILDIKNNPHKFPDDVVNNQILYKLVSRGGSSKVKLPWIPTTMVHDILSAYHDHP</sequence>
<gene>
    <name evidence="3" type="ORF">GPM918_LOCUS21981</name>
    <name evidence="2" type="ORF">OVA965_LOCUS4932</name>
    <name evidence="5" type="ORF">SRO942_LOCUS21977</name>
    <name evidence="4" type="ORF">TMI583_LOCUS4930</name>
</gene>
<dbReference type="EMBL" id="CAJNOQ010007388">
    <property type="protein sequence ID" value="CAF1167068.1"/>
    <property type="molecule type" value="Genomic_DNA"/>
</dbReference>
<organism evidence="3 6">
    <name type="scientific">Didymodactylos carnosus</name>
    <dbReference type="NCBI Taxonomy" id="1234261"/>
    <lineage>
        <taxon>Eukaryota</taxon>
        <taxon>Metazoa</taxon>
        <taxon>Spiralia</taxon>
        <taxon>Gnathifera</taxon>
        <taxon>Rotifera</taxon>
        <taxon>Eurotatoria</taxon>
        <taxon>Bdelloidea</taxon>
        <taxon>Philodinida</taxon>
        <taxon>Philodinidae</taxon>
        <taxon>Didymodactylos</taxon>
    </lineage>
</organism>
<evidence type="ECO:0000256" key="1">
    <source>
        <dbReference type="SAM" id="MobiDB-lite"/>
    </source>
</evidence>
<evidence type="ECO:0000313" key="4">
    <source>
        <dbReference type="EMBL" id="CAF3590315.1"/>
    </source>
</evidence>
<dbReference type="Proteomes" id="UP000682733">
    <property type="component" value="Unassembled WGS sequence"/>
</dbReference>
<dbReference type="Proteomes" id="UP000681722">
    <property type="component" value="Unassembled WGS sequence"/>
</dbReference>
<dbReference type="EMBL" id="CAJOBA010001338">
    <property type="protein sequence ID" value="CAF3590315.1"/>
    <property type="molecule type" value="Genomic_DNA"/>
</dbReference>
<dbReference type="Proteomes" id="UP000663829">
    <property type="component" value="Unassembled WGS sequence"/>
</dbReference>
<dbReference type="EMBL" id="CAJNOK010001338">
    <property type="protein sequence ID" value="CAF0806642.1"/>
    <property type="molecule type" value="Genomic_DNA"/>
</dbReference>
<accession>A0A814TWZ1</accession>
<dbReference type="AlphaFoldDB" id="A0A814TWZ1"/>